<feature type="region of interest" description="Disordered" evidence="1">
    <location>
        <begin position="1"/>
        <end position="28"/>
    </location>
</feature>
<dbReference type="AlphaFoldDB" id="A0A8J6R047"/>
<evidence type="ECO:0000313" key="3">
    <source>
        <dbReference type="Proteomes" id="UP000632828"/>
    </source>
</evidence>
<evidence type="ECO:0000256" key="1">
    <source>
        <dbReference type="SAM" id="MobiDB-lite"/>
    </source>
</evidence>
<name>A0A8J6R047_9BACT</name>
<keyword evidence="3" id="KW-1185">Reference proteome</keyword>
<reference evidence="2" key="1">
    <citation type="submission" date="2020-09" db="EMBL/GenBank/DDBJ databases">
        <title>Pelobacter alkaliphilus sp. nov., a novel anaerobic arsenate-reducing bacterium from terrestrial mud volcano.</title>
        <authorList>
            <person name="Khomyakova M.A."/>
            <person name="Merkel A.Y."/>
            <person name="Slobodkin A.I."/>
        </authorList>
    </citation>
    <scope>NUCLEOTIDE SEQUENCE</scope>
    <source>
        <strain evidence="2">M08fum</strain>
    </source>
</reference>
<feature type="compositionally biased region" description="Polar residues" evidence="1">
    <location>
        <begin position="1"/>
        <end position="25"/>
    </location>
</feature>
<organism evidence="2 3">
    <name type="scientific">Pelovirga terrestris</name>
    <dbReference type="NCBI Taxonomy" id="2771352"/>
    <lineage>
        <taxon>Bacteria</taxon>
        <taxon>Pseudomonadati</taxon>
        <taxon>Thermodesulfobacteriota</taxon>
        <taxon>Desulfuromonadia</taxon>
        <taxon>Geobacterales</taxon>
        <taxon>Geobacteraceae</taxon>
        <taxon>Pelovirga</taxon>
    </lineage>
</organism>
<dbReference type="Proteomes" id="UP000632828">
    <property type="component" value="Unassembled WGS sequence"/>
</dbReference>
<sequence>MPQQQIKQTRQHPSAPANSVVQHQTAPPARPLGRYCGHVFLYWDPEHFNKVAIAAGKP</sequence>
<accession>A0A8J6R047</accession>
<comment type="caution">
    <text evidence="2">The sequence shown here is derived from an EMBL/GenBank/DDBJ whole genome shotgun (WGS) entry which is preliminary data.</text>
</comment>
<gene>
    <name evidence="2" type="ORF">ICT70_13685</name>
</gene>
<protein>
    <submittedName>
        <fullName evidence="2">Uncharacterized protein</fullName>
    </submittedName>
</protein>
<proteinExistence type="predicted"/>
<dbReference type="RefSeq" id="WP_191157588.1">
    <property type="nucleotide sequence ID" value="NZ_JACWUN010000019.1"/>
</dbReference>
<evidence type="ECO:0000313" key="2">
    <source>
        <dbReference type="EMBL" id="MBD1401712.1"/>
    </source>
</evidence>
<dbReference type="EMBL" id="JACWUN010000019">
    <property type="protein sequence ID" value="MBD1401712.1"/>
    <property type="molecule type" value="Genomic_DNA"/>
</dbReference>